<evidence type="ECO:0000313" key="2">
    <source>
        <dbReference type="Proteomes" id="UP000037397"/>
    </source>
</evidence>
<dbReference type="InterPro" id="IPR018724">
    <property type="entry name" value="2OG-Fe_dioxygenase"/>
</dbReference>
<evidence type="ECO:0008006" key="3">
    <source>
        <dbReference type="Google" id="ProtNLM"/>
    </source>
</evidence>
<reference evidence="2" key="1">
    <citation type="submission" date="2015-03" db="EMBL/GenBank/DDBJ databases">
        <title>Luteipulveratus halotolerans sp. nov., a novel actinobacterium (Dermacoccaceae) from Sarawak, Malaysia.</title>
        <authorList>
            <person name="Juboi H."/>
            <person name="Basik A."/>
            <person name="Shamsul S.S."/>
            <person name="Arnold P."/>
            <person name="Schmitt E.K."/>
            <person name="Sanglier J.-J."/>
            <person name="Yeo T."/>
        </authorList>
    </citation>
    <scope>NUCLEOTIDE SEQUENCE [LARGE SCALE GENOMIC DNA]</scope>
    <source>
        <strain evidence="2">C296001</strain>
    </source>
</reference>
<protein>
    <recommendedName>
        <fullName evidence="3">2OG-Fe dioxygenase family protein</fullName>
    </recommendedName>
</protein>
<comment type="caution">
    <text evidence="1">The sequence shown here is derived from an EMBL/GenBank/DDBJ whole genome shotgun (WGS) entry which is preliminary data.</text>
</comment>
<dbReference type="Pfam" id="PF10014">
    <property type="entry name" value="2OG-Fe_Oxy_2"/>
    <property type="match status" value="1"/>
</dbReference>
<dbReference type="Proteomes" id="UP000037397">
    <property type="component" value="Unassembled WGS sequence"/>
</dbReference>
<dbReference type="EMBL" id="LAIR01000002">
    <property type="protein sequence ID" value="KNX38730.1"/>
    <property type="molecule type" value="Genomic_DNA"/>
</dbReference>
<name>A0A0L6CM68_9MICO</name>
<gene>
    <name evidence="1" type="ORF">VV01_18830</name>
</gene>
<sequence>MINGRIEWESEATFEQAADINAYAGGQKRSFAPIRSDVLRDVVEVVDHLREDVIGVESDALIGAHQIRVIAGDGVTGLPAPEGVHQDGFDIVATCVIGLTNVSGGVTTLTTDAAGQHVVAQESLGAREYAAFDDRALFHYVSPVNALVPGQTHRDVLVLTFTLI</sequence>
<proteinExistence type="predicted"/>
<dbReference type="Gene3D" id="2.60.120.620">
    <property type="entry name" value="q2cbj1_9rhob like domain"/>
    <property type="match status" value="1"/>
</dbReference>
<dbReference type="GO" id="GO:0051213">
    <property type="term" value="F:dioxygenase activity"/>
    <property type="evidence" value="ECO:0007669"/>
    <property type="project" value="InterPro"/>
</dbReference>
<evidence type="ECO:0000313" key="1">
    <source>
        <dbReference type="EMBL" id="KNX38730.1"/>
    </source>
</evidence>
<organism evidence="1 2">
    <name type="scientific">Luteipulveratus halotolerans</name>
    <dbReference type="NCBI Taxonomy" id="1631356"/>
    <lineage>
        <taxon>Bacteria</taxon>
        <taxon>Bacillati</taxon>
        <taxon>Actinomycetota</taxon>
        <taxon>Actinomycetes</taxon>
        <taxon>Micrococcales</taxon>
        <taxon>Dermacoccaceae</taxon>
        <taxon>Luteipulveratus</taxon>
    </lineage>
</organism>
<dbReference type="STRING" id="1631356.VV01_18830"/>
<accession>A0A0L6CM68</accession>
<keyword evidence="2" id="KW-1185">Reference proteome</keyword>
<dbReference type="AlphaFoldDB" id="A0A0L6CM68"/>